<feature type="transmembrane region" description="Helical" evidence="1">
    <location>
        <begin position="114"/>
        <end position="134"/>
    </location>
</feature>
<keyword evidence="1" id="KW-1133">Transmembrane helix</keyword>
<organism evidence="2 3">
    <name type="scientific">Litoreibacter ascidiaceicola</name>
    <dbReference type="NCBI Taxonomy" id="1486859"/>
    <lineage>
        <taxon>Bacteria</taxon>
        <taxon>Pseudomonadati</taxon>
        <taxon>Pseudomonadota</taxon>
        <taxon>Alphaproteobacteria</taxon>
        <taxon>Rhodobacterales</taxon>
        <taxon>Roseobacteraceae</taxon>
        <taxon>Litoreibacter</taxon>
    </lineage>
</organism>
<reference evidence="3" key="1">
    <citation type="submission" date="2016-11" db="EMBL/GenBank/DDBJ databases">
        <authorList>
            <person name="Varghese N."/>
            <person name="Submissions S."/>
        </authorList>
    </citation>
    <scope>NUCLEOTIDE SEQUENCE [LARGE SCALE GENOMIC DNA]</scope>
    <source>
        <strain evidence="3">DSM 100566</strain>
    </source>
</reference>
<dbReference type="EMBL" id="FQUV01000001">
    <property type="protein sequence ID" value="SHE50167.1"/>
    <property type="molecule type" value="Genomic_DNA"/>
</dbReference>
<name>A0A1M4U0P1_9RHOB</name>
<dbReference type="OrthoDB" id="7852914at2"/>
<accession>A0A1M4U0P1</accession>
<proteinExistence type="predicted"/>
<gene>
    <name evidence="2" type="ORF">SAMN05444273_101609</name>
</gene>
<protein>
    <submittedName>
        <fullName evidence="2">Uncharacterized protein</fullName>
    </submittedName>
</protein>
<feature type="transmembrane region" description="Helical" evidence="1">
    <location>
        <begin position="71"/>
        <end position="94"/>
    </location>
</feature>
<dbReference type="Proteomes" id="UP000184144">
    <property type="component" value="Unassembled WGS sequence"/>
</dbReference>
<feature type="transmembrane region" description="Helical" evidence="1">
    <location>
        <begin position="12"/>
        <end position="28"/>
    </location>
</feature>
<evidence type="ECO:0000313" key="2">
    <source>
        <dbReference type="EMBL" id="SHE50167.1"/>
    </source>
</evidence>
<evidence type="ECO:0000313" key="3">
    <source>
        <dbReference type="Proteomes" id="UP000184144"/>
    </source>
</evidence>
<sequence>MAKPKTQVLTKFLLLVALLVGYFGYLSYEYDLATGGIAALLTWSFFVLCTPVADAGFLLDFPLRMIFGIRMVLSEIAVWALAISANIAVLLHGPSYYETTVMTQVLHEILTRPFPYWGVIVLSGLGTFLSIRFGDELIDVLHHRDRDFFHSHHFKHEVILFVFFLFVIFGYYQLMASVGLAAVLE</sequence>
<evidence type="ECO:0000256" key="1">
    <source>
        <dbReference type="SAM" id="Phobius"/>
    </source>
</evidence>
<dbReference type="STRING" id="1486859.SAMN05444273_101609"/>
<feature type="transmembrane region" description="Helical" evidence="1">
    <location>
        <begin position="40"/>
        <end position="59"/>
    </location>
</feature>
<keyword evidence="3" id="KW-1185">Reference proteome</keyword>
<keyword evidence="1" id="KW-0812">Transmembrane</keyword>
<keyword evidence="1" id="KW-0472">Membrane</keyword>
<feature type="transmembrane region" description="Helical" evidence="1">
    <location>
        <begin position="158"/>
        <end position="184"/>
    </location>
</feature>
<dbReference type="AlphaFoldDB" id="A0A1M4U0P1"/>